<protein>
    <submittedName>
        <fullName evidence="2">Uncharacterized protein</fullName>
    </submittedName>
</protein>
<gene>
    <name evidence="2" type="ORF">DMC30DRAFT_393375</name>
</gene>
<reference evidence="2 3" key="1">
    <citation type="submission" date="2019-03" db="EMBL/GenBank/DDBJ databases">
        <title>Rhodosporidium diobovatum UCD-FST 08-225 genome sequencing, assembly, and annotation.</title>
        <authorList>
            <person name="Fakankun I.U."/>
            <person name="Fristensky B."/>
            <person name="Levin D.B."/>
        </authorList>
    </citation>
    <scope>NUCLEOTIDE SEQUENCE [LARGE SCALE GENOMIC DNA]</scope>
    <source>
        <strain evidence="2 3">UCD-FST 08-225</strain>
    </source>
</reference>
<evidence type="ECO:0000313" key="3">
    <source>
        <dbReference type="Proteomes" id="UP000311382"/>
    </source>
</evidence>
<dbReference type="AlphaFoldDB" id="A0A5C5FYV1"/>
<proteinExistence type="predicted"/>
<dbReference type="OrthoDB" id="2528546at2759"/>
<organism evidence="2 3">
    <name type="scientific">Rhodotorula diobovata</name>
    <dbReference type="NCBI Taxonomy" id="5288"/>
    <lineage>
        <taxon>Eukaryota</taxon>
        <taxon>Fungi</taxon>
        <taxon>Dikarya</taxon>
        <taxon>Basidiomycota</taxon>
        <taxon>Pucciniomycotina</taxon>
        <taxon>Microbotryomycetes</taxon>
        <taxon>Sporidiobolales</taxon>
        <taxon>Sporidiobolaceae</taxon>
        <taxon>Rhodotorula</taxon>
    </lineage>
</organism>
<name>A0A5C5FYV1_9BASI</name>
<feature type="compositionally biased region" description="Low complexity" evidence="1">
    <location>
        <begin position="22"/>
        <end position="32"/>
    </location>
</feature>
<evidence type="ECO:0000256" key="1">
    <source>
        <dbReference type="SAM" id="MobiDB-lite"/>
    </source>
</evidence>
<sequence>MGPGAKRPRVSGGMGSGGGVTGRASPAAAPAAAAVGTPTPTVASAASTYVQHTPPVAALAGPTTGGGGLAAPPAPAAAAAAAAPAPALTPQQQQQVATPLGRYLCDISPAFIPHLSAFNANGIPLSTQPSDLLDLDSGAADDHEIFNTFRDVRALSPFLVALAADGTRKAKRRQLEGATADVDPRIAVGLQKLNAERWVRLKIAEGLQVQAQARAQAQAQAGDGAGQA</sequence>
<feature type="region of interest" description="Disordered" evidence="1">
    <location>
        <begin position="1"/>
        <end position="32"/>
    </location>
</feature>
<dbReference type="Proteomes" id="UP000311382">
    <property type="component" value="Unassembled WGS sequence"/>
</dbReference>
<keyword evidence="3" id="KW-1185">Reference proteome</keyword>
<feature type="compositionally biased region" description="Gly residues" evidence="1">
    <location>
        <begin position="12"/>
        <end position="21"/>
    </location>
</feature>
<accession>A0A5C5FYV1</accession>
<evidence type="ECO:0000313" key="2">
    <source>
        <dbReference type="EMBL" id="TNY22020.1"/>
    </source>
</evidence>
<comment type="caution">
    <text evidence="2">The sequence shown here is derived from an EMBL/GenBank/DDBJ whole genome shotgun (WGS) entry which is preliminary data.</text>
</comment>
<dbReference type="EMBL" id="SOZI01000032">
    <property type="protein sequence ID" value="TNY22020.1"/>
    <property type="molecule type" value="Genomic_DNA"/>
</dbReference>